<comment type="caution">
    <text evidence="3">The sequence shown here is derived from an EMBL/GenBank/DDBJ whole genome shotgun (WGS) entry which is preliminary data.</text>
</comment>
<evidence type="ECO:0000256" key="1">
    <source>
        <dbReference type="PROSITE-ProRule" id="PRU00339"/>
    </source>
</evidence>
<dbReference type="InterPro" id="IPR019734">
    <property type="entry name" value="TPR_rpt"/>
</dbReference>
<dbReference type="PROSITE" id="PS50293">
    <property type="entry name" value="TPR_REGION"/>
    <property type="match status" value="1"/>
</dbReference>
<sequence>MPKNFKKIGIAGLLCLVLMAGFVFLIRETLQKELEKVEKAYQEGERATTLSERKKAFNQALEGYLEMEVAYHPIYGDGKLYYNLGNTYFQLEEYPLAILYYEKALNLLSDSSKVQENLRITRQKLGIVDSSKANVFQYLVFFQEWLLPTRLQLLSFCLILIIASISLFIWYQFSWIKPVFWTLAAIALILLGSVFYSRFFSSVDGIITQPAFLYRDAGTQYAKVREDPLIAGSKVEVLDLNKGAWMKIATPKGEIGYIKAADIQLIEPYR</sequence>
<gene>
    <name evidence="3" type="ORF">DB43_DW00090</name>
</gene>
<keyword evidence="2" id="KW-0812">Transmembrane</keyword>
<name>A0A0C1EEL7_9BACT</name>
<feature type="transmembrane region" description="Helical" evidence="2">
    <location>
        <begin position="153"/>
        <end position="173"/>
    </location>
</feature>
<keyword evidence="2" id="KW-1133">Transmembrane helix</keyword>
<dbReference type="AlphaFoldDB" id="A0A0C1EEL7"/>
<dbReference type="Pfam" id="PF00515">
    <property type="entry name" value="TPR_1"/>
    <property type="match status" value="1"/>
</dbReference>
<dbReference type="SUPFAM" id="SSF48452">
    <property type="entry name" value="TPR-like"/>
    <property type="match status" value="1"/>
</dbReference>
<dbReference type="Gene3D" id="2.30.30.40">
    <property type="entry name" value="SH3 Domains"/>
    <property type="match status" value="1"/>
</dbReference>
<dbReference type="EMBL" id="JSAM01000017">
    <property type="protein sequence ID" value="KIA78513.1"/>
    <property type="molecule type" value="Genomic_DNA"/>
</dbReference>
<dbReference type="PATRIC" id="fig|83552.4.peg.270"/>
<reference evidence="3 4" key="1">
    <citation type="journal article" date="2014" name="Mol. Biol. Evol.">
        <title>Massive expansion of Ubiquitination-related gene families within the Chlamydiae.</title>
        <authorList>
            <person name="Domman D."/>
            <person name="Collingro A."/>
            <person name="Lagkouvardos I."/>
            <person name="Gehre L."/>
            <person name="Weinmaier T."/>
            <person name="Rattei T."/>
            <person name="Subtil A."/>
            <person name="Horn M."/>
        </authorList>
    </citation>
    <scope>NUCLEOTIDE SEQUENCE [LARGE SCALE GENOMIC DNA]</scope>
    <source>
        <strain evidence="3 4">OEW1</strain>
    </source>
</reference>
<dbReference type="Gene3D" id="1.25.40.10">
    <property type="entry name" value="Tetratricopeptide repeat domain"/>
    <property type="match status" value="1"/>
</dbReference>
<dbReference type="SMART" id="SM00028">
    <property type="entry name" value="TPR"/>
    <property type="match status" value="1"/>
</dbReference>
<organism evidence="3 4">
    <name type="scientific">Parachlamydia acanthamoebae</name>
    <dbReference type="NCBI Taxonomy" id="83552"/>
    <lineage>
        <taxon>Bacteria</taxon>
        <taxon>Pseudomonadati</taxon>
        <taxon>Chlamydiota</taxon>
        <taxon>Chlamydiia</taxon>
        <taxon>Parachlamydiales</taxon>
        <taxon>Parachlamydiaceae</taxon>
        <taxon>Parachlamydia</taxon>
    </lineage>
</organism>
<protein>
    <submittedName>
        <fullName evidence="3">Uncharacterized protein</fullName>
    </submittedName>
</protein>
<feature type="transmembrane region" description="Helical" evidence="2">
    <location>
        <begin position="6"/>
        <end position="26"/>
    </location>
</feature>
<dbReference type="InterPro" id="IPR011990">
    <property type="entry name" value="TPR-like_helical_dom_sf"/>
</dbReference>
<evidence type="ECO:0000313" key="4">
    <source>
        <dbReference type="Proteomes" id="UP000031307"/>
    </source>
</evidence>
<feature type="transmembrane region" description="Helical" evidence="2">
    <location>
        <begin position="179"/>
        <end position="196"/>
    </location>
</feature>
<dbReference type="RefSeq" id="WP_039376407.1">
    <property type="nucleotide sequence ID" value="NZ_BAWW01000003.1"/>
</dbReference>
<keyword evidence="1" id="KW-0802">TPR repeat</keyword>
<keyword evidence="2" id="KW-0472">Membrane</keyword>
<feature type="repeat" description="TPR" evidence="1">
    <location>
        <begin position="78"/>
        <end position="111"/>
    </location>
</feature>
<dbReference type="PROSITE" id="PS50005">
    <property type="entry name" value="TPR"/>
    <property type="match status" value="1"/>
</dbReference>
<dbReference type="Proteomes" id="UP000031307">
    <property type="component" value="Unassembled WGS sequence"/>
</dbReference>
<accession>A0A0C1EEL7</accession>
<evidence type="ECO:0000313" key="3">
    <source>
        <dbReference type="EMBL" id="KIA78513.1"/>
    </source>
</evidence>
<evidence type="ECO:0000256" key="2">
    <source>
        <dbReference type="SAM" id="Phobius"/>
    </source>
</evidence>
<proteinExistence type="predicted"/>